<dbReference type="OrthoDB" id="3270347at2759"/>
<dbReference type="EMBL" id="LNZH02000127">
    <property type="protein sequence ID" value="OCB90523.1"/>
    <property type="molecule type" value="Genomic_DNA"/>
</dbReference>
<feature type="compositionally biased region" description="Basic residues" evidence="1">
    <location>
        <begin position="368"/>
        <end position="383"/>
    </location>
</feature>
<organism evidence="2 3">
    <name type="scientific">Sanghuangporus baumii</name>
    <name type="common">Phellinus baumii</name>
    <dbReference type="NCBI Taxonomy" id="108892"/>
    <lineage>
        <taxon>Eukaryota</taxon>
        <taxon>Fungi</taxon>
        <taxon>Dikarya</taxon>
        <taxon>Basidiomycota</taxon>
        <taxon>Agaricomycotina</taxon>
        <taxon>Agaricomycetes</taxon>
        <taxon>Hymenochaetales</taxon>
        <taxon>Hymenochaetaceae</taxon>
        <taxon>Sanghuangporus</taxon>
    </lineage>
</organism>
<feature type="compositionally biased region" description="Polar residues" evidence="1">
    <location>
        <begin position="118"/>
        <end position="132"/>
    </location>
</feature>
<protein>
    <submittedName>
        <fullName evidence="2">Uncharacterized protein</fullName>
    </submittedName>
</protein>
<evidence type="ECO:0000313" key="2">
    <source>
        <dbReference type="EMBL" id="OCB90523.1"/>
    </source>
</evidence>
<keyword evidence="3" id="KW-1185">Reference proteome</keyword>
<feature type="region of interest" description="Disordered" evidence="1">
    <location>
        <begin position="194"/>
        <end position="258"/>
    </location>
</feature>
<dbReference type="AlphaFoldDB" id="A0A9Q5I2K4"/>
<feature type="compositionally biased region" description="Low complexity" evidence="1">
    <location>
        <begin position="349"/>
        <end position="362"/>
    </location>
</feature>
<gene>
    <name evidence="2" type="ORF">A7U60_g2257</name>
</gene>
<name>A0A9Q5I2K4_SANBA</name>
<reference evidence="2" key="1">
    <citation type="submission" date="2016-06" db="EMBL/GenBank/DDBJ databases">
        <title>Draft Genome sequence of the fungus Inonotus baumii.</title>
        <authorList>
            <person name="Zhu H."/>
            <person name="Lin W."/>
        </authorList>
    </citation>
    <scope>NUCLEOTIDE SEQUENCE</scope>
    <source>
        <strain evidence="2">821</strain>
    </source>
</reference>
<proteinExistence type="predicted"/>
<feature type="compositionally biased region" description="Polar residues" evidence="1">
    <location>
        <begin position="194"/>
        <end position="213"/>
    </location>
</feature>
<evidence type="ECO:0000256" key="1">
    <source>
        <dbReference type="SAM" id="MobiDB-lite"/>
    </source>
</evidence>
<accession>A0A9Q5I2K4</accession>
<feature type="region of interest" description="Disordered" evidence="1">
    <location>
        <begin position="335"/>
        <end position="384"/>
    </location>
</feature>
<feature type="region of interest" description="Disordered" evidence="1">
    <location>
        <begin position="17"/>
        <end position="70"/>
    </location>
</feature>
<dbReference type="Proteomes" id="UP000757232">
    <property type="component" value="Unassembled WGS sequence"/>
</dbReference>
<sequence>MFSSNIGFRRRTVSEGYSQLLPPLSSSDKRSSSTSHRHSLDELSSSSTTIKRVVLRKHSGDPTGSRGLADRIARSEVENINGFWSRRISGQRRSYPCSMKQVEPDIAEWRREARGDNETVSNTPGRSQTSSKPRGPRPLSKVSVTSHTQRSSYLIPSGMLSPSSSYTPGRAAEPSSMVSVDSAIRTEIVIPSHSSAVSSQALTKSRGSNTSMTDRAKDPGFIYRPLLPPGLPVTKATSDSMETKPKEQDKPATKEREKERRRFALELAFSRLIGGKKTSSNRTQPQNPSTALTIYNEKKHLPLLPPLVLPSSITLPPIPPIHPYSHIPIPPIPDCDAQVSRSRPRSIRSIRSVKSNKSAKSSKSSKDKVKRKSSSRSRKRKTGLARIVVELARGEKIVAMDAEAIQEAAQVRDVLEQLRQMKAS</sequence>
<feature type="compositionally biased region" description="Basic and acidic residues" evidence="1">
    <location>
        <begin position="241"/>
        <end position="258"/>
    </location>
</feature>
<feature type="compositionally biased region" description="Polar residues" evidence="1">
    <location>
        <begin position="142"/>
        <end position="167"/>
    </location>
</feature>
<comment type="caution">
    <text evidence="2">The sequence shown here is derived from an EMBL/GenBank/DDBJ whole genome shotgun (WGS) entry which is preliminary data.</text>
</comment>
<evidence type="ECO:0000313" key="3">
    <source>
        <dbReference type="Proteomes" id="UP000757232"/>
    </source>
</evidence>
<feature type="region of interest" description="Disordered" evidence="1">
    <location>
        <begin position="112"/>
        <end position="173"/>
    </location>
</feature>